<dbReference type="AlphaFoldDB" id="A0A6L3MV58"/>
<comment type="caution">
    <text evidence="1">The sequence shown here is derived from an EMBL/GenBank/DDBJ whole genome shotgun (WGS) entry which is preliminary data.</text>
</comment>
<name>A0A6L3MV58_9BURK</name>
<dbReference type="EMBL" id="VZOK01000024">
    <property type="protein sequence ID" value="KAB0636926.1"/>
    <property type="molecule type" value="Genomic_DNA"/>
</dbReference>
<accession>A0A6L3MV58</accession>
<dbReference type="Pfam" id="PF11185">
    <property type="entry name" value="DUF2971"/>
    <property type="match status" value="1"/>
</dbReference>
<dbReference type="RefSeq" id="WP_150998984.1">
    <property type="nucleotide sequence ID" value="NZ_CABVPM010000015.1"/>
</dbReference>
<dbReference type="InterPro" id="IPR021352">
    <property type="entry name" value="DUF2971"/>
</dbReference>
<evidence type="ECO:0000313" key="2">
    <source>
        <dbReference type="Proteomes" id="UP000473470"/>
    </source>
</evidence>
<gene>
    <name evidence="1" type="ORF">F7R25_17815</name>
</gene>
<proteinExistence type="predicted"/>
<protein>
    <submittedName>
        <fullName evidence="1">DUF2971 domain-containing protein</fullName>
    </submittedName>
</protein>
<sequence>MPVTTAAQNGVRYLHHYQRFSGDWPGYLEQTLRDRVIYMPSPSRFNDPWDCRPWFDLDTLDRPSVRDEHIAWFLARANSPQPGDAEEMRTRPGLLKEMVTQCSHGLAEQIDAEYRVYCLTPSDDNLLMWSHYAENHTGVCLQFDARAEPFVSAFKVSYRRVLPRSTLPEDGNEAMVKALLTKSDVWNYEHEFRIVAKDQRAPSEGVPTAVNGLVRIAETALVRITVGCQCTEADQIVEMVQRYQPRVSVRQANRHPHRYGIGYTTLHDGQ</sequence>
<organism evidence="1 2">
    <name type="scientific">Burkholderia stagnalis</name>
    <dbReference type="NCBI Taxonomy" id="1503054"/>
    <lineage>
        <taxon>Bacteria</taxon>
        <taxon>Pseudomonadati</taxon>
        <taxon>Pseudomonadota</taxon>
        <taxon>Betaproteobacteria</taxon>
        <taxon>Burkholderiales</taxon>
        <taxon>Burkholderiaceae</taxon>
        <taxon>Burkholderia</taxon>
        <taxon>Burkholderia cepacia complex</taxon>
    </lineage>
</organism>
<evidence type="ECO:0000313" key="1">
    <source>
        <dbReference type="EMBL" id="KAB0636926.1"/>
    </source>
</evidence>
<dbReference type="Proteomes" id="UP000473470">
    <property type="component" value="Unassembled WGS sequence"/>
</dbReference>
<reference evidence="1 2" key="1">
    <citation type="submission" date="2019-09" db="EMBL/GenBank/DDBJ databases">
        <title>Draft genome sequences of 48 bacterial type strains from the CCUG.</title>
        <authorList>
            <person name="Tunovic T."/>
            <person name="Pineiro-Iglesias B."/>
            <person name="Unosson C."/>
            <person name="Inganas E."/>
            <person name="Ohlen M."/>
            <person name="Cardew S."/>
            <person name="Jensie-Markopoulos S."/>
            <person name="Salva-Serra F."/>
            <person name="Jaen-Luchoro D."/>
            <person name="Karlsson R."/>
            <person name="Svensson-Stadler L."/>
            <person name="Chun J."/>
            <person name="Moore E."/>
        </authorList>
    </citation>
    <scope>NUCLEOTIDE SEQUENCE [LARGE SCALE GENOMIC DNA]</scope>
    <source>
        <strain evidence="1 2">CCUG 65686</strain>
    </source>
</reference>